<proteinExistence type="predicted"/>
<dbReference type="EMBL" id="AP029612">
    <property type="protein sequence ID" value="BFG69352.1"/>
    <property type="molecule type" value="Genomic_DNA"/>
</dbReference>
<protein>
    <recommendedName>
        <fullName evidence="2">GNAT family N-acetyltransferase</fullName>
    </recommendedName>
</protein>
<organism evidence="1">
    <name type="scientific">Sediminibacterium sp. KACHI17</name>
    <dbReference type="NCBI Taxonomy" id="1751071"/>
    <lineage>
        <taxon>Bacteria</taxon>
        <taxon>Pseudomonadati</taxon>
        <taxon>Bacteroidota</taxon>
        <taxon>Chitinophagia</taxon>
        <taxon>Chitinophagales</taxon>
        <taxon>Chitinophagaceae</taxon>
        <taxon>Sediminibacterium</taxon>
    </lineage>
</organism>
<reference evidence="1" key="1">
    <citation type="submission" date="2024-02" db="EMBL/GenBank/DDBJ databases">
        <title>Sediminibacterium planktonica sp. nov. and Sediminibacterium longus sp. nov., isolated from surface lake and river water.</title>
        <authorList>
            <person name="Watanabe K."/>
            <person name="Takemine S."/>
            <person name="Ishii Y."/>
            <person name="Ogata Y."/>
            <person name="Shindo C."/>
            <person name="Suda W."/>
        </authorList>
    </citation>
    <scope>NUCLEOTIDE SEQUENCE</scope>
    <source>
        <strain evidence="1">KACHI17</strain>
    </source>
</reference>
<dbReference type="RefSeq" id="WP_353549677.1">
    <property type="nucleotide sequence ID" value="NZ_AP029612.1"/>
</dbReference>
<dbReference type="SUPFAM" id="SSF55729">
    <property type="entry name" value="Acyl-CoA N-acyltransferases (Nat)"/>
    <property type="match status" value="1"/>
</dbReference>
<dbReference type="AlphaFoldDB" id="A0AAT9GFF2"/>
<gene>
    <name evidence="1" type="ORF">KACHI17_02330</name>
</gene>
<dbReference type="Gene3D" id="3.40.630.30">
    <property type="match status" value="1"/>
</dbReference>
<sequence length="299" mass="35651">MRQTLHIFAAHVINQQQWDACVSKHSNGLIYAQYDYLDRICDHWSGLVIGDYEAVIPLPWRRKYGFRYYYIPPFIQQLGFIGDTSLLKSIQEELIRKIRSYAWYGDLHFNYSNHLLASELHCKNRTNYIIDLNRNYGEIYKDYQPDLKHILDKTSGTTLQYSKENVLTDTIRHYQQQYAERMPHLSLEDFARLNELCKFYMDRGQCILRSARSEEGLILSDTLLLKDNKRLYHLLNTTFPDGRKVNSNHWLLDQLLKEFSGQDLLFDFEGSDLPGVKTFYKKFGGHVQPYFHYRRNIWH</sequence>
<name>A0AAT9GFF2_9BACT</name>
<accession>A0AAT9GFF2</accession>
<evidence type="ECO:0008006" key="2">
    <source>
        <dbReference type="Google" id="ProtNLM"/>
    </source>
</evidence>
<evidence type="ECO:0000313" key="1">
    <source>
        <dbReference type="EMBL" id="BFG69352.1"/>
    </source>
</evidence>
<dbReference type="InterPro" id="IPR016181">
    <property type="entry name" value="Acyl_CoA_acyltransferase"/>
</dbReference>